<organism evidence="4 5">
    <name type="scientific">Pseudomonas juntendi</name>
    <dbReference type="NCBI Taxonomy" id="2666183"/>
    <lineage>
        <taxon>Bacteria</taxon>
        <taxon>Pseudomonadati</taxon>
        <taxon>Pseudomonadota</taxon>
        <taxon>Gammaproteobacteria</taxon>
        <taxon>Pseudomonadales</taxon>
        <taxon>Pseudomonadaceae</taxon>
        <taxon>Pseudomonas</taxon>
    </lineage>
</organism>
<dbReference type="GO" id="GO:0008738">
    <property type="term" value="F:L-fuculose-phosphate aldolase activity"/>
    <property type="evidence" value="ECO:0007669"/>
    <property type="project" value="UniProtKB-EC"/>
</dbReference>
<dbReference type="InterPro" id="IPR050197">
    <property type="entry name" value="Aldolase_class_II_sugar_metab"/>
</dbReference>
<dbReference type="Gene3D" id="3.40.225.10">
    <property type="entry name" value="Class II aldolase/adducin N-terminal domain"/>
    <property type="match status" value="1"/>
</dbReference>
<evidence type="ECO:0000256" key="1">
    <source>
        <dbReference type="ARBA" id="ARBA00022723"/>
    </source>
</evidence>
<dbReference type="PANTHER" id="PTHR22789">
    <property type="entry name" value="FUCULOSE PHOSPHATE ALDOLASE"/>
    <property type="match status" value="1"/>
</dbReference>
<evidence type="ECO:0000313" key="4">
    <source>
        <dbReference type="EMBL" id="MBA6058799.1"/>
    </source>
</evidence>
<keyword evidence="2 4" id="KW-0456">Lyase</keyword>
<dbReference type="Pfam" id="PF00596">
    <property type="entry name" value="Aldolase_II"/>
    <property type="match status" value="1"/>
</dbReference>
<feature type="domain" description="Class II aldolase/adducin N-terminal" evidence="3">
    <location>
        <begin position="11"/>
        <end position="187"/>
    </location>
</feature>
<evidence type="ECO:0000256" key="2">
    <source>
        <dbReference type="ARBA" id="ARBA00023239"/>
    </source>
</evidence>
<dbReference type="InterPro" id="IPR036409">
    <property type="entry name" value="Aldolase_II/adducin_N_sf"/>
</dbReference>
<comment type="caution">
    <text evidence="4">The sequence shown here is derived from an EMBL/GenBank/DDBJ whole genome shotgun (WGS) entry which is preliminary data.</text>
</comment>
<dbReference type="SMART" id="SM01007">
    <property type="entry name" value="Aldolase_II"/>
    <property type="match status" value="1"/>
</dbReference>
<dbReference type="NCBIfam" id="NF005984">
    <property type="entry name" value="PRK08087.1"/>
    <property type="match status" value="1"/>
</dbReference>
<dbReference type="EMBL" id="JACGCU010000007">
    <property type="protein sequence ID" value="MBA6058799.1"/>
    <property type="molecule type" value="Genomic_DNA"/>
</dbReference>
<reference evidence="4 5" key="1">
    <citation type="submission" date="2020-07" db="EMBL/GenBank/DDBJ databases">
        <title>Diversity of carbapenemase encoding genes among Pseudomonas putida group clinical isolates in a tertiary Brazilian hospital.</title>
        <authorList>
            <person name="Alberto-Lei F."/>
            <person name="Nodari C.S."/>
            <person name="Streling A.P."/>
            <person name="Paulino J.T."/>
            <person name="Bessa-Neto F.O."/>
            <person name="Cayo R."/>
            <person name="Gales A.C."/>
        </authorList>
    </citation>
    <scope>NUCLEOTIDE SEQUENCE [LARGE SCALE GENOMIC DNA]</scope>
    <source>
        <strain evidence="4 5">14535</strain>
    </source>
</reference>
<dbReference type="GeneID" id="83680051"/>
<dbReference type="Proteomes" id="UP000556620">
    <property type="component" value="Unassembled WGS sequence"/>
</dbReference>
<dbReference type="EC" id="4.1.2.17" evidence="4"/>
<keyword evidence="1" id="KW-0479">Metal-binding</keyword>
<dbReference type="PANTHER" id="PTHR22789:SF0">
    <property type="entry name" value="3-OXO-TETRONATE 4-PHOSPHATE DECARBOXYLASE-RELATED"/>
    <property type="match status" value="1"/>
</dbReference>
<accession>A0A7W2JH48</accession>
<dbReference type="RefSeq" id="WP_181097983.1">
    <property type="nucleotide sequence ID" value="NZ_JACGCU010000007.1"/>
</dbReference>
<sequence>MEFENIWQAREAVVEACREMTALGINQGTSGNVSVRYGDVMLISPSGIPYDVMQPGDIVEMKMNGEWTASRGMEPSSEWRFHLDILRELKDVNAVVHAHPIYCTTLAILNKPIPPVHYMIAAAGGDSIPCVPYATYGTEELSHYTLAALQDRKACLMANHGMIATGSTLKKALWLALEVEVLARQYHACLQVGEPVLLTKDQIDAVLKKWGTYGLKEKKHHG</sequence>
<protein>
    <submittedName>
        <fullName evidence="4">L-fuculose-phosphate aldolase</fullName>
        <ecNumber evidence="4">4.1.2.17</ecNumber>
    </submittedName>
</protein>
<evidence type="ECO:0000313" key="5">
    <source>
        <dbReference type="Proteomes" id="UP000556620"/>
    </source>
</evidence>
<dbReference type="GO" id="GO:0005829">
    <property type="term" value="C:cytosol"/>
    <property type="evidence" value="ECO:0007669"/>
    <property type="project" value="TreeGrafter"/>
</dbReference>
<evidence type="ECO:0000259" key="3">
    <source>
        <dbReference type="SMART" id="SM01007"/>
    </source>
</evidence>
<dbReference type="SUPFAM" id="SSF53639">
    <property type="entry name" value="AraD/HMP-PK domain-like"/>
    <property type="match status" value="1"/>
</dbReference>
<name>A0A7W2JH48_9PSED</name>
<dbReference type="GO" id="GO:0019323">
    <property type="term" value="P:pentose catabolic process"/>
    <property type="evidence" value="ECO:0007669"/>
    <property type="project" value="TreeGrafter"/>
</dbReference>
<dbReference type="GO" id="GO:0046872">
    <property type="term" value="F:metal ion binding"/>
    <property type="evidence" value="ECO:0007669"/>
    <property type="project" value="UniProtKB-KW"/>
</dbReference>
<proteinExistence type="predicted"/>
<dbReference type="InterPro" id="IPR001303">
    <property type="entry name" value="Aldolase_II/adducin_N"/>
</dbReference>
<dbReference type="AlphaFoldDB" id="A0A7W2JH48"/>
<gene>
    <name evidence="4" type="ORF">H4C44_06390</name>
</gene>